<dbReference type="EMBL" id="BMMF01000005">
    <property type="protein sequence ID" value="GGK32599.1"/>
    <property type="molecule type" value="Genomic_DNA"/>
</dbReference>
<dbReference type="Gene3D" id="3.40.50.980">
    <property type="match status" value="1"/>
</dbReference>
<feature type="region of interest" description="Disordered" evidence="1">
    <location>
        <begin position="249"/>
        <end position="269"/>
    </location>
</feature>
<evidence type="ECO:0000259" key="3">
    <source>
        <dbReference type="Pfam" id="PF13193"/>
    </source>
</evidence>
<dbReference type="GO" id="GO:0005737">
    <property type="term" value="C:cytoplasm"/>
    <property type="evidence" value="ECO:0007669"/>
    <property type="project" value="TreeGrafter"/>
</dbReference>
<dbReference type="GO" id="GO:0031177">
    <property type="term" value="F:phosphopantetheine binding"/>
    <property type="evidence" value="ECO:0007669"/>
    <property type="project" value="TreeGrafter"/>
</dbReference>
<evidence type="ECO:0000313" key="4">
    <source>
        <dbReference type="EMBL" id="GGK32599.1"/>
    </source>
</evidence>
<dbReference type="PANTHER" id="PTHR45527">
    <property type="entry name" value="NONRIBOSOMAL PEPTIDE SYNTHETASE"/>
    <property type="match status" value="1"/>
</dbReference>
<dbReference type="Pfam" id="PF00501">
    <property type="entry name" value="AMP-binding"/>
    <property type="match status" value="1"/>
</dbReference>
<feature type="domain" description="AMP-binding enzyme C-terminal" evidence="3">
    <location>
        <begin position="181"/>
        <end position="250"/>
    </location>
</feature>
<comment type="caution">
    <text evidence="4">The sequence shown here is derived from an EMBL/GenBank/DDBJ whole genome shotgun (WGS) entry which is preliminary data.</text>
</comment>
<dbReference type="InterPro" id="IPR025110">
    <property type="entry name" value="AMP-bd_C"/>
</dbReference>
<dbReference type="AlphaFoldDB" id="A0A917Q6Y1"/>
<organism evidence="4 5">
    <name type="scientific">Salinarimonas ramus</name>
    <dbReference type="NCBI Taxonomy" id="690164"/>
    <lineage>
        <taxon>Bacteria</taxon>
        <taxon>Pseudomonadati</taxon>
        <taxon>Pseudomonadota</taxon>
        <taxon>Alphaproteobacteria</taxon>
        <taxon>Hyphomicrobiales</taxon>
        <taxon>Salinarimonadaceae</taxon>
        <taxon>Salinarimonas</taxon>
    </lineage>
</organism>
<dbReference type="GO" id="GO:0044550">
    <property type="term" value="P:secondary metabolite biosynthetic process"/>
    <property type="evidence" value="ECO:0007669"/>
    <property type="project" value="TreeGrafter"/>
</dbReference>
<dbReference type="Pfam" id="PF13193">
    <property type="entry name" value="AMP-binding_C"/>
    <property type="match status" value="1"/>
</dbReference>
<sequence length="269" mass="28783">MDAHAVTVMQATPATWRMLLLSGWTGSPGLKALCGGDALDPDLARRLVGATGSLWNMYGPTETTIWSTCGRIADPGAPIHVGRPIRRTTIRLIGDDGAPVRPGELGELYIGGAGLALGYTDVARTRERFVPDPLAPETGERFYRTGDLALLRPDGTLVMAGRTDDQVKVRGHRIELQDVQGALAGVRGIDHAAVVCRRDAIGENELAAYVVPKTGAELDASTIRERLASVLPAYMLPATVTIVRALPLTPQRQGRSSGSRRDRPAIGHR</sequence>
<dbReference type="Gene3D" id="2.30.38.10">
    <property type="entry name" value="Luciferase, Domain 3"/>
    <property type="match status" value="1"/>
</dbReference>
<name>A0A917Q6Y1_9HYPH</name>
<dbReference type="SUPFAM" id="SSF56801">
    <property type="entry name" value="Acetyl-CoA synthetase-like"/>
    <property type="match status" value="1"/>
</dbReference>
<keyword evidence="5" id="KW-1185">Reference proteome</keyword>
<dbReference type="GO" id="GO:0043041">
    <property type="term" value="P:amino acid activation for nonribosomal peptide biosynthetic process"/>
    <property type="evidence" value="ECO:0007669"/>
    <property type="project" value="TreeGrafter"/>
</dbReference>
<dbReference type="Proteomes" id="UP000600449">
    <property type="component" value="Unassembled WGS sequence"/>
</dbReference>
<dbReference type="InterPro" id="IPR045851">
    <property type="entry name" value="AMP-bd_C_sf"/>
</dbReference>
<evidence type="ECO:0000259" key="2">
    <source>
        <dbReference type="Pfam" id="PF00501"/>
    </source>
</evidence>
<dbReference type="PANTHER" id="PTHR45527:SF1">
    <property type="entry name" value="FATTY ACID SYNTHASE"/>
    <property type="match status" value="1"/>
</dbReference>
<feature type="compositionally biased region" description="Basic and acidic residues" evidence="1">
    <location>
        <begin position="259"/>
        <end position="269"/>
    </location>
</feature>
<feature type="domain" description="AMP-dependent synthetase/ligase" evidence="2">
    <location>
        <begin position="2"/>
        <end position="119"/>
    </location>
</feature>
<gene>
    <name evidence="4" type="ORF">GCM10011322_19110</name>
</gene>
<evidence type="ECO:0000313" key="5">
    <source>
        <dbReference type="Proteomes" id="UP000600449"/>
    </source>
</evidence>
<evidence type="ECO:0000256" key="1">
    <source>
        <dbReference type="SAM" id="MobiDB-lite"/>
    </source>
</evidence>
<dbReference type="InterPro" id="IPR000873">
    <property type="entry name" value="AMP-dep_synth/lig_dom"/>
</dbReference>
<reference evidence="4 5" key="1">
    <citation type="journal article" date="2014" name="Int. J. Syst. Evol. Microbiol.">
        <title>Complete genome sequence of Corynebacterium casei LMG S-19264T (=DSM 44701T), isolated from a smear-ripened cheese.</title>
        <authorList>
            <consortium name="US DOE Joint Genome Institute (JGI-PGF)"/>
            <person name="Walter F."/>
            <person name="Albersmeier A."/>
            <person name="Kalinowski J."/>
            <person name="Ruckert C."/>
        </authorList>
    </citation>
    <scope>NUCLEOTIDE SEQUENCE [LARGE SCALE GENOMIC DNA]</scope>
    <source>
        <strain evidence="4 5">CGMCC 1.9161</strain>
    </source>
</reference>
<dbReference type="Gene3D" id="3.30.300.30">
    <property type="match status" value="1"/>
</dbReference>
<accession>A0A917Q6Y1</accession>
<proteinExistence type="predicted"/>
<protein>
    <submittedName>
        <fullName evidence="4">Uncharacterized protein</fullName>
    </submittedName>
</protein>